<evidence type="ECO:0000313" key="2">
    <source>
        <dbReference type="Proteomes" id="UP001190700"/>
    </source>
</evidence>
<sequence length="367" mass="41185">MRSTKPKPDSPAFSVNDFRKKVISLRRPSENAAGWKACETDRVFKKIELIRSEFMKDGRPKLFYGLVVGIAKKNNLLACIFVDGECFLDFKASDLQVYTKVEGDDGNADEYLKKLKNAFKQVRRNGNGLTRAEDAQAFTVFDEPEQIEVPLDGALEDATAQVPNKAASEDFEVEPAQVEVPTDGALEDATAQVPNKAASEDFEGKVSNKRKKTKQYFYTEDKDDLPEGSERSEDTDLVEGLLALNEPKTCCAEDSSEKRPDMALKGKKIVYAFDESVWHGTITKVNNCTKAHDQNWLLVQWMDSDNKVVSGDLLACKDAVKERLEKLPKPRKMSDSLFKTFKVYLSPTKVKAVFAIQNASRKEWVNG</sequence>
<comment type="caution">
    <text evidence="1">The sequence shown here is derived from an EMBL/GenBank/DDBJ whole genome shotgun (WGS) entry which is preliminary data.</text>
</comment>
<evidence type="ECO:0000313" key="1">
    <source>
        <dbReference type="EMBL" id="KAK3288294.1"/>
    </source>
</evidence>
<dbReference type="Proteomes" id="UP001190700">
    <property type="component" value="Unassembled WGS sequence"/>
</dbReference>
<dbReference type="EMBL" id="LGRX02000515">
    <property type="protein sequence ID" value="KAK3288294.1"/>
    <property type="molecule type" value="Genomic_DNA"/>
</dbReference>
<reference evidence="1 2" key="1">
    <citation type="journal article" date="2015" name="Genome Biol. Evol.">
        <title>Comparative Genomics of a Bacterivorous Green Alga Reveals Evolutionary Causalities and Consequences of Phago-Mixotrophic Mode of Nutrition.</title>
        <authorList>
            <person name="Burns J.A."/>
            <person name="Paasch A."/>
            <person name="Narechania A."/>
            <person name="Kim E."/>
        </authorList>
    </citation>
    <scope>NUCLEOTIDE SEQUENCE [LARGE SCALE GENOMIC DNA]</scope>
    <source>
        <strain evidence="1 2">PLY_AMNH</strain>
    </source>
</reference>
<name>A0AAE0H1I8_9CHLO</name>
<gene>
    <name evidence="1" type="ORF">CYMTET_4184</name>
</gene>
<keyword evidence="2" id="KW-1185">Reference proteome</keyword>
<organism evidence="1 2">
    <name type="scientific">Cymbomonas tetramitiformis</name>
    <dbReference type="NCBI Taxonomy" id="36881"/>
    <lineage>
        <taxon>Eukaryota</taxon>
        <taxon>Viridiplantae</taxon>
        <taxon>Chlorophyta</taxon>
        <taxon>Pyramimonadophyceae</taxon>
        <taxon>Pyramimonadales</taxon>
        <taxon>Pyramimonadaceae</taxon>
        <taxon>Cymbomonas</taxon>
    </lineage>
</organism>
<dbReference type="AlphaFoldDB" id="A0AAE0H1I8"/>
<proteinExistence type="predicted"/>
<protein>
    <submittedName>
        <fullName evidence="1">Uncharacterized protein</fullName>
    </submittedName>
</protein>
<accession>A0AAE0H1I8</accession>